<sequence length="959" mass="103728">MSLNGLDAPELHQIFESACSEPGSWVLLKYASRDEVELLAKGTNGATEMREKITEEPDDSPLYGFIRHRRRSIIVHYVPEATSRVLKARSQVHLQLIGERFSPHDVIVSVTAAGDLTDSALTSACSTHSATASISSSTSSLRSRRLTDIAEEVEKFDIQKFTVVEVSKKESAILGPTVVVTTHDPVIGFNDRPFSSSSLGQGDGHTQEATYQRPSSLGLSTGTLNQRRGSSSSDNTRPPITDLIGSQYTPKVKLAPRLSVDTLKRPHSANSSNSGSGGSQEDLRPVASVPKYVHVRKAKDRANSVTSDTASGPAVPSPSVESSAGFAGEEFSEPAPEVLGTLGPPAPSGPPALTPEKLRLMRALQLRKNTMKQEGDNSPEVNSDTNVAIGGGLLKTDGTEEVDAKHSEQEGGAVVLEVRQEEADENAAEQEVENAKVRGSDNENDSDACSVMSVEIAVAQPRPVSTQFPRGSVTTLSVPAHPTSQRSSMPTKSKNVKSSDAPIMLTKHNQKEPPPTSDDPVVETARSVSAPFLSNTRRDRGSVAVPRTVTVSSGSVFQRIKQLEMLNRNAPAEAAPLRSPSVQVRTVTPPSIITVKKKTTKTNCPTPIPLERTPSSPSAVHQQPIQVMPPIPPKSDFRPGGKSAEYRSIPLQVTTKIPRQNDKAVQTDEITAAQLLARAATSPPDVDVTLQILPEIPPEVQSEASTPMASNRKSLDTTSISKGQKSSESVKEKTTFLEKTTNLLHKLSIEVDTLPPLPMSPPASPRSTSPVDSSPPGGRPKSLFGRDKEKSAEKKQKKAEKEKEKERSRERGREKEDNGSPKTEKKSLLRRISSLTRIVREPTPVPTVIQTPVKAAPKTNLLAGWVNVQLPDTMLWRRKCIKVDSTGWLFLGSTDDENGPGTRKYHLPSDVCLVRIPDPDEQELPFSVQLDLYEGGTLQCACQNSLEQKEVLTGEIERP</sequence>
<feature type="region of interest" description="Disordered" evidence="1">
    <location>
        <begin position="697"/>
        <end position="734"/>
    </location>
</feature>
<accession>A0A3N4M3V4</accession>
<feature type="region of interest" description="Disordered" evidence="1">
    <location>
        <begin position="421"/>
        <end position="447"/>
    </location>
</feature>
<feature type="compositionally biased region" description="Polar residues" evidence="1">
    <location>
        <begin position="463"/>
        <end position="498"/>
    </location>
</feature>
<dbReference type="SUPFAM" id="SSF55753">
    <property type="entry name" value="Actin depolymerizing proteins"/>
    <property type="match status" value="1"/>
</dbReference>
<feature type="compositionally biased region" description="Polar residues" evidence="1">
    <location>
        <begin position="702"/>
        <end position="727"/>
    </location>
</feature>
<feature type="region of interest" description="Disordered" evidence="1">
    <location>
        <begin position="599"/>
        <end position="641"/>
    </location>
</feature>
<proteinExistence type="predicted"/>
<feature type="region of interest" description="Disordered" evidence="1">
    <location>
        <begin position="753"/>
        <end position="830"/>
    </location>
</feature>
<reference evidence="2 3" key="1">
    <citation type="journal article" date="2018" name="Nat. Ecol. Evol.">
        <title>Pezizomycetes genomes reveal the molecular basis of ectomycorrhizal truffle lifestyle.</title>
        <authorList>
            <person name="Murat C."/>
            <person name="Payen T."/>
            <person name="Noel B."/>
            <person name="Kuo A."/>
            <person name="Morin E."/>
            <person name="Chen J."/>
            <person name="Kohler A."/>
            <person name="Krizsan K."/>
            <person name="Balestrini R."/>
            <person name="Da Silva C."/>
            <person name="Montanini B."/>
            <person name="Hainaut M."/>
            <person name="Levati E."/>
            <person name="Barry K.W."/>
            <person name="Belfiori B."/>
            <person name="Cichocki N."/>
            <person name="Clum A."/>
            <person name="Dockter R.B."/>
            <person name="Fauchery L."/>
            <person name="Guy J."/>
            <person name="Iotti M."/>
            <person name="Le Tacon F."/>
            <person name="Lindquist E.A."/>
            <person name="Lipzen A."/>
            <person name="Malagnac F."/>
            <person name="Mello A."/>
            <person name="Molinier V."/>
            <person name="Miyauchi S."/>
            <person name="Poulain J."/>
            <person name="Riccioni C."/>
            <person name="Rubini A."/>
            <person name="Sitrit Y."/>
            <person name="Splivallo R."/>
            <person name="Traeger S."/>
            <person name="Wang M."/>
            <person name="Zifcakova L."/>
            <person name="Wipf D."/>
            <person name="Zambonelli A."/>
            <person name="Paolocci F."/>
            <person name="Nowrousian M."/>
            <person name="Ottonello S."/>
            <person name="Baldrian P."/>
            <person name="Spatafora J.W."/>
            <person name="Henrissat B."/>
            <person name="Nagy L.G."/>
            <person name="Aury J.M."/>
            <person name="Wincker P."/>
            <person name="Grigoriev I.V."/>
            <person name="Bonfante P."/>
            <person name="Martin F.M."/>
        </authorList>
    </citation>
    <scope>NUCLEOTIDE SEQUENCE [LARGE SCALE GENOMIC DNA]</scope>
    <source>
        <strain evidence="2 3">ATCC MYA-4762</strain>
    </source>
</reference>
<feature type="compositionally biased region" description="Basic and acidic residues" evidence="1">
    <location>
        <begin position="784"/>
        <end position="827"/>
    </location>
</feature>
<dbReference type="InterPro" id="IPR029006">
    <property type="entry name" value="ADF-H/Gelsolin-like_dom_sf"/>
</dbReference>
<feature type="compositionally biased region" description="Low complexity" evidence="1">
    <location>
        <begin position="310"/>
        <end position="325"/>
    </location>
</feature>
<evidence type="ECO:0000313" key="2">
    <source>
        <dbReference type="EMBL" id="RPB29846.1"/>
    </source>
</evidence>
<feature type="compositionally biased region" description="Acidic residues" evidence="1">
    <location>
        <begin position="422"/>
        <end position="432"/>
    </location>
</feature>
<dbReference type="AlphaFoldDB" id="A0A3N4M3V4"/>
<dbReference type="STRING" id="1051890.A0A3N4M3V4"/>
<feature type="region of interest" description="Disordered" evidence="1">
    <location>
        <begin position="462"/>
        <end position="499"/>
    </location>
</feature>
<dbReference type="Proteomes" id="UP000267821">
    <property type="component" value="Unassembled WGS sequence"/>
</dbReference>
<evidence type="ECO:0000313" key="3">
    <source>
        <dbReference type="Proteomes" id="UP000267821"/>
    </source>
</evidence>
<dbReference type="CDD" id="cd11282">
    <property type="entry name" value="ADF_coactosin_like"/>
    <property type="match status" value="1"/>
</dbReference>
<gene>
    <name evidence="2" type="ORF">L211DRAFT_844760</name>
</gene>
<protein>
    <recommendedName>
        <fullName evidence="4">ADF-H domain-containing protein</fullName>
    </recommendedName>
</protein>
<feature type="compositionally biased region" description="Pro residues" evidence="1">
    <location>
        <begin position="755"/>
        <end position="764"/>
    </location>
</feature>
<dbReference type="OrthoDB" id="74412at2759"/>
<organism evidence="2 3">
    <name type="scientific">Terfezia boudieri ATCC MYA-4762</name>
    <dbReference type="NCBI Taxonomy" id="1051890"/>
    <lineage>
        <taxon>Eukaryota</taxon>
        <taxon>Fungi</taxon>
        <taxon>Dikarya</taxon>
        <taxon>Ascomycota</taxon>
        <taxon>Pezizomycotina</taxon>
        <taxon>Pezizomycetes</taxon>
        <taxon>Pezizales</taxon>
        <taxon>Pezizaceae</taxon>
        <taxon>Terfezia</taxon>
    </lineage>
</organism>
<name>A0A3N4M3V4_9PEZI</name>
<evidence type="ECO:0008006" key="4">
    <source>
        <dbReference type="Google" id="ProtNLM"/>
    </source>
</evidence>
<keyword evidence="3" id="KW-1185">Reference proteome</keyword>
<feature type="region of interest" description="Disordered" evidence="1">
    <location>
        <begin position="191"/>
        <end position="327"/>
    </location>
</feature>
<evidence type="ECO:0000256" key="1">
    <source>
        <dbReference type="SAM" id="MobiDB-lite"/>
    </source>
</evidence>
<feature type="compositionally biased region" description="Polar residues" evidence="1">
    <location>
        <begin position="207"/>
        <end position="249"/>
    </location>
</feature>
<dbReference type="InParanoid" id="A0A3N4M3V4"/>
<feature type="region of interest" description="Disordered" evidence="1">
    <location>
        <begin position="371"/>
        <end position="393"/>
    </location>
</feature>
<dbReference type="Gene3D" id="3.40.20.10">
    <property type="entry name" value="Severin"/>
    <property type="match status" value="1"/>
</dbReference>
<dbReference type="EMBL" id="ML121527">
    <property type="protein sequence ID" value="RPB29846.1"/>
    <property type="molecule type" value="Genomic_DNA"/>
</dbReference>